<gene>
    <name evidence="2" type="ORF">EQU50_03225</name>
</gene>
<dbReference type="AlphaFoldDB" id="A0A4Q7DIQ4"/>
<name>A0A4Q7DIQ4_9PROT</name>
<protein>
    <submittedName>
        <fullName evidence="2">Sodium-dependent bicarbonate transport family permease</fullName>
    </submittedName>
</protein>
<feature type="transmembrane region" description="Helical" evidence="1">
    <location>
        <begin position="260"/>
        <end position="280"/>
    </location>
</feature>
<comment type="caution">
    <text evidence="2">The sequence shown here is derived from an EMBL/GenBank/DDBJ whole genome shotgun (WGS) entry which is preliminary data.</text>
</comment>
<dbReference type="PANTHER" id="PTHR40400:SF1">
    <property type="entry name" value="SLR1512 PROTEIN"/>
    <property type="match status" value="1"/>
</dbReference>
<evidence type="ECO:0000313" key="2">
    <source>
        <dbReference type="EMBL" id="RZI46612.1"/>
    </source>
</evidence>
<feature type="transmembrane region" description="Helical" evidence="1">
    <location>
        <begin position="171"/>
        <end position="189"/>
    </location>
</feature>
<reference evidence="2 3" key="1">
    <citation type="submission" date="2018-10" db="EMBL/GenBank/DDBJ databases">
        <title>An updated phylogeny of the Alphaproteobacteria reveals that the parasitic Rickettsiales and Holosporales have independent origins.</title>
        <authorList>
            <person name="Munoz-Gomez S.A."/>
            <person name="Hess S."/>
            <person name="Burger G."/>
            <person name="Lang B.F."/>
            <person name="Susko E."/>
            <person name="Slamovits C.H."/>
            <person name="Roger A.J."/>
        </authorList>
    </citation>
    <scope>NUCLEOTIDE SEQUENCE [LARGE SCALE GENOMIC DNA]</scope>
    <source>
        <strain evidence="2">HOLO01</strain>
    </source>
</reference>
<accession>A0A4Q7DIQ4</accession>
<dbReference type="Pfam" id="PF05982">
    <property type="entry name" value="Sbt_1"/>
    <property type="match status" value="1"/>
</dbReference>
<keyword evidence="1" id="KW-1133">Transmembrane helix</keyword>
<keyword evidence="1" id="KW-0812">Transmembrane</keyword>
<organism evidence="2 3">
    <name type="scientific">Candidatus Finniella inopinata</name>
    <dbReference type="NCBI Taxonomy" id="1696036"/>
    <lineage>
        <taxon>Bacteria</taxon>
        <taxon>Pseudomonadati</taxon>
        <taxon>Pseudomonadota</taxon>
        <taxon>Alphaproteobacteria</taxon>
        <taxon>Holosporales</taxon>
        <taxon>Candidatus Paracaedibacteraceae</taxon>
        <taxon>Candidatus Finniella</taxon>
    </lineage>
</organism>
<feature type="transmembrane region" description="Helical" evidence="1">
    <location>
        <begin position="233"/>
        <end position="254"/>
    </location>
</feature>
<dbReference type="RefSeq" id="WP_130153711.1">
    <property type="nucleotide sequence ID" value="NZ_SCFB01000004.1"/>
</dbReference>
<feature type="transmembrane region" description="Helical" evidence="1">
    <location>
        <begin position="133"/>
        <end position="151"/>
    </location>
</feature>
<feature type="transmembrane region" description="Helical" evidence="1">
    <location>
        <begin position="39"/>
        <end position="59"/>
    </location>
</feature>
<dbReference type="PANTHER" id="PTHR40400">
    <property type="entry name" value="SLR1512 PROTEIN"/>
    <property type="match status" value="1"/>
</dbReference>
<feature type="transmembrane region" description="Helical" evidence="1">
    <location>
        <begin position="65"/>
        <end position="88"/>
    </location>
</feature>
<keyword evidence="1" id="KW-0472">Membrane</keyword>
<dbReference type="InterPro" id="IPR010293">
    <property type="entry name" value="Sbt_1"/>
</dbReference>
<sequence length="324" mass="34459">MISFELLQLNLLSPMVLAFFLGVMAVWAKSDLQLPEGLYASLSMYLLLALGLKGGAYLSQTSFNIIGVPAAMTLLLGMVLPVIAYVIAHFIGRFSQADSAALAAHYGSVSVVTFMACEVFVETLGTPGEGFMAALVAILEIPGIIIALLLAEHRPGVKQESSLWQRLEGILFSKSILLLLGGLLIGFISGKPGLEKISPFFIAPFQGVLVLFMLDMGLVAGERLNDLKQVKGFLFVYAFLIPILNGALGVYGGYLAGLSLGGATILGAMSASASYIAAPAAVRVSIPDANPVYYLTSAIALTFPFNLAFGIPLYYQFAVWLFGR</sequence>
<dbReference type="Proteomes" id="UP000293550">
    <property type="component" value="Unassembled WGS sequence"/>
</dbReference>
<feature type="transmembrane region" description="Helical" evidence="1">
    <location>
        <begin position="201"/>
        <end position="221"/>
    </location>
</feature>
<evidence type="ECO:0000313" key="3">
    <source>
        <dbReference type="Proteomes" id="UP000293550"/>
    </source>
</evidence>
<feature type="transmembrane region" description="Helical" evidence="1">
    <location>
        <begin position="6"/>
        <end position="27"/>
    </location>
</feature>
<keyword evidence="3" id="KW-1185">Reference proteome</keyword>
<proteinExistence type="predicted"/>
<dbReference type="OrthoDB" id="345121at2"/>
<feature type="transmembrane region" description="Helical" evidence="1">
    <location>
        <begin position="292"/>
        <end position="315"/>
    </location>
</feature>
<evidence type="ECO:0000256" key="1">
    <source>
        <dbReference type="SAM" id="Phobius"/>
    </source>
</evidence>
<dbReference type="EMBL" id="SCFB01000004">
    <property type="protein sequence ID" value="RZI46612.1"/>
    <property type="molecule type" value="Genomic_DNA"/>
</dbReference>